<dbReference type="InterPro" id="IPR043128">
    <property type="entry name" value="Rev_trsase/Diguanyl_cyclase"/>
</dbReference>
<evidence type="ECO:0000259" key="1">
    <source>
        <dbReference type="PROSITE" id="PS50878"/>
    </source>
</evidence>
<dbReference type="AlphaFoldDB" id="X1IJF2"/>
<dbReference type="PROSITE" id="PS50878">
    <property type="entry name" value="RT_POL"/>
    <property type="match status" value="1"/>
</dbReference>
<dbReference type="Gene3D" id="3.30.70.270">
    <property type="match status" value="1"/>
</dbReference>
<feature type="non-terminal residue" evidence="2">
    <location>
        <position position="1"/>
    </location>
</feature>
<dbReference type="InterPro" id="IPR051083">
    <property type="entry name" value="GrpII_Intron_Splice-Mob/Def"/>
</dbReference>
<name>X1IJF2_9ZZZZ</name>
<feature type="domain" description="Reverse transcriptase" evidence="1">
    <location>
        <begin position="1"/>
        <end position="158"/>
    </location>
</feature>
<comment type="caution">
    <text evidence="2">The sequence shown here is derived from an EMBL/GenBank/DDBJ whole genome shotgun (WGS) entry which is preliminary data.</text>
</comment>
<dbReference type="InterPro" id="IPR000477">
    <property type="entry name" value="RT_dom"/>
</dbReference>
<dbReference type="InterPro" id="IPR043502">
    <property type="entry name" value="DNA/RNA_pol_sf"/>
</dbReference>
<dbReference type="PANTHER" id="PTHR34047">
    <property type="entry name" value="NUCLEAR INTRON MATURASE 1, MITOCHONDRIAL-RELATED"/>
    <property type="match status" value="1"/>
</dbReference>
<sequence length="199" mass="23518">KQAIYEVKECRDKGYKWVVDADIDAFFDNVNHDLLFERIETILKDTNLIRLIKMWVRAEVYDGNSVFRLKEGIPQGSAISPILANLFLDHLDEELMRRKYKMVRFAADFLVLCKEKEEAQEALEITDEILEKMFLELDEKKTSIINFDQGFRYLGVIFLKSMIMVPFEREKKKKNVLYMPPPLNLSAYFRSRGRTKNYG</sequence>
<dbReference type="EMBL" id="BARU01032294">
    <property type="protein sequence ID" value="GAH69390.1"/>
    <property type="molecule type" value="Genomic_DNA"/>
</dbReference>
<protein>
    <recommendedName>
        <fullName evidence="1">Reverse transcriptase domain-containing protein</fullName>
    </recommendedName>
</protein>
<proteinExistence type="predicted"/>
<dbReference type="Pfam" id="PF00078">
    <property type="entry name" value="RVT_1"/>
    <property type="match status" value="1"/>
</dbReference>
<dbReference type="PANTHER" id="PTHR34047:SF8">
    <property type="entry name" value="PROTEIN YKFC"/>
    <property type="match status" value="1"/>
</dbReference>
<evidence type="ECO:0000313" key="2">
    <source>
        <dbReference type="EMBL" id="GAH69390.1"/>
    </source>
</evidence>
<accession>X1IJF2</accession>
<dbReference type="CDD" id="cd01651">
    <property type="entry name" value="RT_G2_intron"/>
    <property type="match status" value="1"/>
</dbReference>
<organism evidence="2">
    <name type="scientific">marine sediment metagenome</name>
    <dbReference type="NCBI Taxonomy" id="412755"/>
    <lineage>
        <taxon>unclassified sequences</taxon>
        <taxon>metagenomes</taxon>
        <taxon>ecological metagenomes</taxon>
    </lineage>
</organism>
<gene>
    <name evidence="2" type="ORF">S03H2_50944</name>
</gene>
<reference evidence="2" key="1">
    <citation type="journal article" date="2014" name="Front. Microbiol.">
        <title>High frequency of phylogenetically diverse reductive dehalogenase-homologous genes in deep subseafloor sedimentary metagenomes.</title>
        <authorList>
            <person name="Kawai M."/>
            <person name="Futagami T."/>
            <person name="Toyoda A."/>
            <person name="Takaki Y."/>
            <person name="Nishi S."/>
            <person name="Hori S."/>
            <person name="Arai W."/>
            <person name="Tsubouchi T."/>
            <person name="Morono Y."/>
            <person name="Uchiyama I."/>
            <person name="Ito T."/>
            <person name="Fujiyama A."/>
            <person name="Inagaki F."/>
            <person name="Takami H."/>
        </authorList>
    </citation>
    <scope>NUCLEOTIDE SEQUENCE</scope>
    <source>
        <strain evidence="2">Expedition CK06-06</strain>
    </source>
</reference>
<dbReference type="SUPFAM" id="SSF56672">
    <property type="entry name" value="DNA/RNA polymerases"/>
    <property type="match status" value="1"/>
</dbReference>